<organism evidence="2 3">
    <name type="scientific">Candidatus Gottesmanbacteria bacterium GW2011_GWB1_44_11c</name>
    <dbReference type="NCBI Taxonomy" id="1618447"/>
    <lineage>
        <taxon>Bacteria</taxon>
        <taxon>Candidatus Gottesmaniibacteriota</taxon>
    </lineage>
</organism>
<accession>A0A0G1GRY6</accession>
<reference evidence="2 3" key="1">
    <citation type="journal article" date="2015" name="Nature">
        <title>rRNA introns, odd ribosomes, and small enigmatic genomes across a large radiation of phyla.</title>
        <authorList>
            <person name="Brown C.T."/>
            <person name="Hug L.A."/>
            <person name="Thomas B.C."/>
            <person name="Sharon I."/>
            <person name="Castelle C.J."/>
            <person name="Singh A."/>
            <person name="Wilkins M.J."/>
            <person name="Williams K.H."/>
            <person name="Banfield J.F."/>
        </authorList>
    </citation>
    <scope>NUCLEOTIDE SEQUENCE [LARGE SCALE GENOMIC DNA]</scope>
</reference>
<name>A0A0G1GRY6_9BACT</name>
<gene>
    <name evidence="2" type="ORF">UW22_C0017G0004</name>
</gene>
<comment type="caution">
    <text evidence="2">The sequence shown here is derived from an EMBL/GenBank/DDBJ whole genome shotgun (WGS) entry which is preliminary data.</text>
</comment>
<protein>
    <submittedName>
        <fullName evidence="2">Uncharacterized protein</fullName>
    </submittedName>
</protein>
<dbReference type="Proteomes" id="UP000034617">
    <property type="component" value="Unassembled WGS sequence"/>
</dbReference>
<keyword evidence="1" id="KW-1133">Transmembrane helix</keyword>
<proteinExistence type="predicted"/>
<evidence type="ECO:0000256" key="1">
    <source>
        <dbReference type="SAM" id="Phobius"/>
    </source>
</evidence>
<dbReference type="AlphaFoldDB" id="A0A0G1GRY6"/>
<keyword evidence="1" id="KW-0812">Transmembrane</keyword>
<feature type="transmembrane region" description="Helical" evidence="1">
    <location>
        <begin position="6"/>
        <end position="26"/>
    </location>
</feature>
<sequence length="171" mass="19223">MDFILLISVISLILISILYGTFLRFVKKMTSDQGRILSRTKKQAEMIVDTADKQEWELDEALAASREKMVAAFEMQVARDATRMEEEVHSRLAEKMNAVFSRVDGAVAEALKKSDADIRAYKKQKIETLDGEVRKVIKIAAKTSIARGLPLEVHEKIVEQALKEAVSDISI</sequence>
<dbReference type="EMBL" id="LCHM01000017">
    <property type="protein sequence ID" value="KKT37851.1"/>
    <property type="molecule type" value="Genomic_DNA"/>
</dbReference>
<evidence type="ECO:0000313" key="2">
    <source>
        <dbReference type="EMBL" id="KKT37851.1"/>
    </source>
</evidence>
<keyword evidence="1" id="KW-0472">Membrane</keyword>
<evidence type="ECO:0000313" key="3">
    <source>
        <dbReference type="Proteomes" id="UP000034617"/>
    </source>
</evidence>